<dbReference type="OrthoDB" id="10260946at2759"/>
<dbReference type="EMBL" id="VCGU01000007">
    <property type="protein sequence ID" value="TRY73506.1"/>
    <property type="molecule type" value="Genomic_DNA"/>
</dbReference>
<dbReference type="Gene3D" id="2.130.10.10">
    <property type="entry name" value="YVTN repeat-like/Quinoprotein amine dehydrogenase"/>
    <property type="match status" value="1"/>
</dbReference>
<dbReference type="AlphaFoldDB" id="A0A553P746"/>
<protein>
    <submittedName>
        <fullName evidence="5">Uncharacterized protein</fullName>
    </submittedName>
</protein>
<comment type="caution">
    <text evidence="5">The sequence shown here is derived from an EMBL/GenBank/DDBJ whole genome shotgun (WGS) entry which is preliminary data.</text>
</comment>
<keyword evidence="3" id="KW-0853">WD repeat</keyword>
<evidence type="ECO:0000256" key="2">
    <source>
        <dbReference type="ARBA" id="ARBA00022490"/>
    </source>
</evidence>
<comment type="subcellular location">
    <subcellularLocation>
        <location evidence="1">Cytoplasm</location>
    </subcellularLocation>
</comment>
<evidence type="ECO:0000313" key="6">
    <source>
        <dbReference type="Proteomes" id="UP000318571"/>
    </source>
</evidence>
<accession>A0A553P746</accession>
<evidence type="ECO:0000256" key="1">
    <source>
        <dbReference type="ARBA" id="ARBA00004496"/>
    </source>
</evidence>
<feature type="region of interest" description="Disordered" evidence="4">
    <location>
        <begin position="1"/>
        <end position="38"/>
    </location>
</feature>
<evidence type="ECO:0000256" key="4">
    <source>
        <dbReference type="SAM" id="MobiDB-lite"/>
    </source>
</evidence>
<dbReference type="Pfam" id="PF00400">
    <property type="entry name" value="WD40"/>
    <property type="match status" value="2"/>
</dbReference>
<proteinExistence type="predicted"/>
<feature type="repeat" description="WD" evidence="3">
    <location>
        <begin position="224"/>
        <end position="266"/>
    </location>
</feature>
<reference evidence="5 6" key="1">
    <citation type="journal article" date="2018" name="Nat. Ecol. Evol.">
        <title>Genomic signatures of mitonuclear coevolution across populations of Tigriopus californicus.</title>
        <authorList>
            <person name="Barreto F.S."/>
            <person name="Watson E.T."/>
            <person name="Lima T.G."/>
            <person name="Willett C.S."/>
            <person name="Edmands S."/>
            <person name="Li W."/>
            <person name="Burton R.S."/>
        </authorList>
    </citation>
    <scope>NUCLEOTIDE SEQUENCE [LARGE SCALE GENOMIC DNA]</scope>
    <source>
        <strain evidence="5 6">San Diego</strain>
    </source>
</reference>
<dbReference type="InterPro" id="IPR001680">
    <property type="entry name" value="WD40_rpt"/>
</dbReference>
<dbReference type="InterPro" id="IPR052139">
    <property type="entry name" value="Methylosome_Comp_WDR77"/>
</dbReference>
<gene>
    <name evidence="5" type="ORF">TCAL_01559</name>
</gene>
<dbReference type="STRING" id="6832.A0A553P746"/>
<dbReference type="OMA" id="HTVGWDG"/>
<keyword evidence="6" id="KW-1185">Reference proteome</keyword>
<dbReference type="Proteomes" id="UP000318571">
    <property type="component" value="Chromosome 3"/>
</dbReference>
<feature type="repeat" description="WD" evidence="3">
    <location>
        <begin position="181"/>
        <end position="213"/>
    </location>
</feature>
<keyword evidence="2" id="KW-0963">Cytoplasm</keyword>
<dbReference type="PANTHER" id="PTHR46853">
    <property type="entry name" value="METHYLOSOME PROTEIN 50"/>
    <property type="match status" value="1"/>
</dbReference>
<name>A0A553P746_TIGCA</name>
<dbReference type="GO" id="GO:0034709">
    <property type="term" value="C:methylosome"/>
    <property type="evidence" value="ECO:0007669"/>
    <property type="project" value="TreeGrafter"/>
</dbReference>
<dbReference type="InterPro" id="IPR015943">
    <property type="entry name" value="WD40/YVTN_repeat-like_dom_sf"/>
</dbReference>
<dbReference type="SUPFAM" id="SSF50978">
    <property type="entry name" value="WD40 repeat-like"/>
    <property type="match status" value="1"/>
</dbReference>
<dbReference type="PROSITE" id="PS50082">
    <property type="entry name" value="WD_REPEATS_2"/>
    <property type="match status" value="2"/>
</dbReference>
<evidence type="ECO:0000256" key="3">
    <source>
        <dbReference type="PROSITE-ProRule" id="PRU00221"/>
    </source>
</evidence>
<dbReference type="SMART" id="SM00320">
    <property type="entry name" value="WD40"/>
    <property type="match status" value="5"/>
</dbReference>
<organism evidence="5 6">
    <name type="scientific">Tigriopus californicus</name>
    <name type="common">Marine copepod</name>
    <dbReference type="NCBI Taxonomy" id="6832"/>
    <lineage>
        <taxon>Eukaryota</taxon>
        <taxon>Metazoa</taxon>
        <taxon>Ecdysozoa</taxon>
        <taxon>Arthropoda</taxon>
        <taxon>Crustacea</taxon>
        <taxon>Multicrustacea</taxon>
        <taxon>Hexanauplia</taxon>
        <taxon>Copepoda</taxon>
        <taxon>Harpacticoida</taxon>
        <taxon>Harpacticidae</taxon>
        <taxon>Tigriopus</taxon>
    </lineage>
</organism>
<dbReference type="InterPro" id="IPR036322">
    <property type="entry name" value="WD40_repeat_dom_sf"/>
</dbReference>
<dbReference type="GO" id="GO:0007309">
    <property type="term" value="P:oocyte axis specification"/>
    <property type="evidence" value="ECO:0007669"/>
    <property type="project" value="TreeGrafter"/>
</dbReference>
<evidence type="ECO:0000313" key="5">
    <source>
        <dbReference type="EMBL" id="TRY73506.1"/>
    </source>
</evidence>
<dbReference type="PROSITE" id="PS50294">
    <property type="entry name" value="WD_REPEATS_REGION"/>
    <property type="match status" value="2"/>
</dbReference>
<dbReference type="PANTHER" id="PTHR46853:SF1">
    <property type="entry name" value="METHYLOSOME PROTEIN 50"/>
    <property type="match status" value="1"/>
</dbReference>
<sequence length="403" mass="44409">MGQDQAFSDTPTSPPTMSNPHTAPSSTNPMAPSAADTASSSFQFDGRFHVLPADRTRLAKLHLVHSNYVPAQVDRHLNNILMNEAGHMWLSASTLSGRYWTGSLWYYVTPPQNETVKPELSLTGTDTDHGITHILPYGSDDKQVLIGLDNGSLELHSLGFSESAQDEKKPSYYYLDRVGTFQEHDDIVSGLVYTSGRSQIVSASHDKNLVLWDPSSLAKLGEITNAHRDLILDLAAHPKESHTLASASLDGRVPIWDIREKKLAQVVYKDENHVPCAVQFVPDEDHFMVVGSRSGQLILLDTRKADSPLSAHTASFSEQIHQINFRSSSSGHTFAASADSNVLKIFGISPNSDLVVQKANKKHTDFVRGMAWLTKSDKDDSSCDIPTLLSCGWDQKICWTQLD</sequence>